<dbReference type="EMBL" id="BSUZ01000001">
    <property type="protein sequence ID" value="GMA85179.1"/>
    <property type="molecule type" value="Genomic_DNA"/>
</dbReference>
<evidence type="ECO:0000313" key="1">
    <source>
        <dbReference type="EMBL" id="GMA85179.1"/>
    </source>
</evidence>
<proteinExistence type="predicted"/>
<gene>
    <name evidence="1" type="ORF">GCM10025868_04290</name>
</gene>
<dbReference type="Proteomes" id="UP001157017">
    <property type="component" value="Unassembled WGS sequence"/>
</dbReference>
<name>A0ABQ6JCL3_9ACTN</name>
<reference evidence="2" key="1">
    <citation type="journal article" date="2019" name="Int. J. Syst. Evol. Microbiol.">
        <title>The Global Catalogue of Microorganisms (GCM) 10K type strain sequencing project: providing services to taxonomists for standard genome sequencing and annotation.</title>
        <authorList>
            <consortium name="The Broad Institute Genomics Platform"/>
            <consortium name="The Broad Institute Genome Sequencing Center for Infectious Disease"/>
            <person name="Wu L."/>
            <person name="Ma J."/>
        </authorList>
    </citation>
    <scope>NUCLEOTIDE SEQUENCE [LARGE SCALE GENOMIC DNA]</scope>
    <source>
        <strain evidence="2">NBRC 108730</strain>
    </source>
</reference>
<comment type="caution">
    <text evidence="1">The sequence shown here is derived from an EMBL/GenBank/DDBJ whole genome shotgun (WGS) entry which is preliminary data.</text>
</comment>
<evidence type="ECO:0000313" key="2">
    <source>
        <dbReference type="Proteomes" id="UP001157017"/>
    </source>
</evidence>
<protein>
    <submittedName>
        <fullName evidence="1">Uncharacterized protein</fullName>
    </submittedName>
</protein>
<organism evidence="1 2">
    <name type="scientific">Angustibacter aerolatus</name>
    <dbReference type="NCBI Taxonomy" id="1162965"/>
    <lineage>
        <taxon>Bacteria</taxon>
        <taxon>Bacillati</taxon>
        <taxon>Actinomycetota</taxon>
        <taxon>Actinomycetes</taxon>
        <taxon>Kineosporiales</taxon>
        <taxon>Kineosporiaceae</taxon>
    </lineage>
</organism>
<keyword evidence="2" id="KW-1185">Reference proteome</keyword>
<sequence length="144" mass="14736">MRVGEHPRHVRQQPGPVERLDLDLHEEQGGRRGCPLDLDDAVGLGTQGADVGAVGAVHRDPAAAGDEADDVVAGNGVQQRASLHPQVVDALHHHARVAAARPPGGALGMVASARSSLAPSSPPSDWTSFATTLCADTCPSPIAA</sequence>
<accession>A0ABQ6JCL3</accession>